<dbReference type="GeneID" id="58051776"/>
<dbReference type="RefSeq" id="WP_002441695.1">
    <property type="nucleotide sequence ID" value="NZ_AP018585.1"/>
</dbReference>
<accession>A0ABM7FYG9</accession>
<keyword evidence="2" id="KW-1185">Reference proteome</keyword>
<dbReference type="InterPro" id="IPR024962">
    <property type="entry name" value="YukD-like"/>
</dbReference>
<name>A0ABM7FYG9_9STAP</name>
<dbReference type="Proteomes" id="UP000274772">
    <property type="component" value="Chromosome"/>
</dbReference>
<evidence type="ECO:0000313" key="2">
    <source>
        <dbReference type="Proteomes" id="UP000274772"/>
    </source>
</evidence>
<reference evidence="1 2" key="1">
    <citation type="submission" date="2018-05" db="EMBL/GenBank/DDBJ databases">
        <title>Complete genome sequencing of three human clinical isolates of Staphylococcus caprae reveals virulence factors similar to those of S. epidermidis and S. capitis.</title>
        <authorList>
            <person name="Watanabe S."/>
            <person name="Cui L."/>
        </authorList>
    </citation>
    <scope>NUCLEOTIDE SEQUENCE [LARGE SCALE GENOMIC DNA]</scope>
    <source>
        <strain evidence="1 2">JMUB590</strain>
    </source>
</reference>
<dbReference type="Gene3D" id="3.10.20.90">
    <property type="entry name" value="Phosphatidylinositol 3-kinase Catalytic Subunit, Chain A, domain 1"/>
    <property type="match status" value="1"/>
</dbReference>
<sequence length="80" mass="9193">MNQHKKVTIDFSNYHMGTYDLSVPIYLPLKTLIPLIIDSLGIDIHNFKNQVKVITKNQLLVENDRLVDFQVADGDILKLL</sequence>
<protein>
    <submittedName>
        <fullName evidence="1">Secretion accessory protein EsaB/YukD</fullName>
    </submittedName>
</protein>
<dbReference type="Pfam" id="PF08817">
    <property type="entry name" value="YukD"/>
    <property type="match status" value="1"/>
</dbReference>
<dbReference type="EMBL" id="AP018586">
    <property type="protein sequence ID" value="BBD93093.1"/>
    <property type="molecule type" value="Genomic_DNA"/>
</dbReference>
<evidence type="ECO:0000313" key="1">
    <source>
        <dbReference type="EMBL" id="BBD93093.1"/>
    </source>
</evidence>
<proteinExistence type="predicted"/>
<organism evidence="1 2">
    <name type="scientific">Staphylococcus caprae</name>
    <dbReference type="NCBI Taxonomy" id="29380"/>
    <lineage>
        <taxon>Bacteria</taxon>
        <taxon>Bacillati</taxon>
        <taxon>Bacillota</taxon>
        <taxon>Bacilli</taxon>
        <taxon>Bacillales</taxon>
        <taxon>Staphylococcaceae</taxon>
        <taxon>Staphylococcus</taxon>
    </lineage>
</organism>
<gene>
    <name evidence="1" type="ORF">JMUB590_2038</name>
</gene>